<proteinExistence type="predicted"/>
<name>A0ACC0ACB6_CATRO</name>
<evidence type="ECO:0000313" key="1">
    <source>
        <dbReference type="EMBL" id="KAI5657633.1"/>
    </source>
</evidence>
<dbReference type="EMBL" id="CM044706">
    <property type="protein sequence ID" value="KAI5657633.1"/>
    <property type="molecule type" value="Genomic_DNA"/>
</dbReference>
<dbReference type="Proteomes" id="UP001060085">
    <property type="component" value="Linkage Group LG06"/>
</dbReference>
<sequence length="131" mass="15205">MCLAHDHIISKGILEIESIFREEHEQNEQQCSQGEYEMFDTNETKEDKKQFEIRDVGIQPQQVDELKIGLFYNNIDELFDSYLMYAERKGFNVAKKSSSKGTGGSFRKYQTIACGRKIKSTGNKYSKRIAF</sequence>
<gene>
    <name evidence="1" type="ORF">M9H77_26426</name>
</gene>
<comment type="caution">
    <text evidence="1">The sequence shown here is derived from an EMBL/GenBank/DDBJ whole genome shotgun (WGS) entry which is preliminary data.</text>
</comment>
<reference evidence="2" key="1">
    <citation type="journal article" date="2023" name="Nat. Plants">
        <title>Single-cell RNA sequencing provides a high-resolution roadmap for understanding the multicellular compartmentation of specialized metabolism.</title>
        <authorList>
            <person name="Sun S."/>
            <person name="Shen X."/>
            <person name="Li Y."/>
            <person name="Li Y."/>
            <person name="Wang S."/>
            <person name="Li R."/>
            <person name="Zhang H."/>
            <person name="Shen G."/>
            <person name="Guo B."/>
            <person name="Wei J."/>
            <person name="Xu J."/>
            <person name="St-Pierre B."/>
            <person name="Chen S."/>
            <person name="Sun C."/>
        </authorList>
    </citation>
    <scope>NUCLEOTIDE SEQUENCE [LARGE SCALE GENOMIC DNA]</scope>
</reference>
<accession>A0ACC0ACB6</accession>
<keyword evidence="2" id="KW-1185">Reference proteome</keyword>
<organism evidence="1 2">
    <name type="scientific">Catharanthus roseus</name>
    <name type="common">Madagascar periwinkle</name>
    <name type="synonym">Vinca rosea</name>
    <dbReference type="NCBI Taxonomy" id="4058"/>
    <lineage>
        <taxon>Eukaryota</taxon>
        <taxon>Viridiplantae</taxon>
        <taxon>Streptophyta</taxon>
        <taxon>Embryophyta</taxon>
        <taxon>Tracheophyta</taxon>
        <taxon>Spermatophyta</taxon>
        <taxon>Magnoliopsida</taxon>
        <taxon>eudicotyledons</taxon>
        <taxon>Gunneridae</taxon>
        <taxon>Pentapetalae</taxon>
        <taxon>asterids</taxon>
        <taxon>lamiids</taxon>
        <taxon>Gentianales</taxon>
        <taxon>Apocynaceae</taxon>
        <taxon>Rauvolfioideae</taxon>
        <taxon>Vinceae</taxon>
        <taxon>Catharanthinae</taxon>
        <taxon>Catharanthus</taxon>
    </lineage>
</organism>
<evidence type="ECO:0000313" key="2">
    <source>
        <dbReference type="Proteomes" id="UP001060085"/>
    </source>
</evidence>
<protein>
    <submittedName>
        <fullName evidence="1">Uncharacterized protein</fullName>
    </submittedName>
</protein>